<organism evidence="2 3">
    <name type="scientific">Polarella glacialis</name>
    <name type="common">Dinoflagellate</name>
    <dbReference type="NCBI Taxonomy" id="89957"/>
    <lineage>
        <taxon>Eukaryota</taxon>
        <taxon>Sar</taxon>
        <taxon>Alveolata</taxon>
        <taxon>Dinophyceae</taxon>
        <taxon>Suessiales</taxon>
        <taxon>Suessiaceae</taxon>
        <taxon>Polarella</taxon>
    </lineage>
</organism>
<evidence type="ECO:0000256" key="1">
    <source>
        <dbReference type="SAM" id="SignalP"/>
    </source>
</evidence>
<comment type="caution">
    <text evidence="2">The sequence shown here is derived from an EMBL/GenBank/DDBJ whole genome shotgun (WGS) entry which is preliminary data.</text>
</comment>
<feature type="chain" id="PRO_5032957404" description="Secreted protein" evidence="1">
    <location>
        <begin position="20"/>
        <end position="115"/>
    </location>
</feature>
<sequence length="115" mass="12646">MGAALHLGLAATLCEGLWAAQIGLATSSASSNCSTDERIDVARLRAQQAPPTYDGRLQFQRKPDLLSFRRLIQTQGRVLRPLTPRNVRYPGGTPPCIPRWKPRRDGVAAFIHVAK</sequence>
<evidence type="ECO:0000313" key="3">
    <source>
        <dbReference type="Proteomes" id="UP000626109"/>
    </source>
</evidence>
<reference evidence="2" key="1">
    <citation type="submission" date="2021-02" db="EMBL/GenBank/DDBJ databases">
        <authorList>
            <person name="Dougan E. K."/>
            <person name="Rhodes N."/>
            <person name="Thang M."/>
            <person name="Chan C."/>
        </authorList>
    </citation>
    <scope>NUCLEOTIDE SEQUENCE</scope>
</reference>
<dbReference type="Proteomes" id="UP000626109">
    <property type="component" value="Unassembled WGS sequence"/>
</dbReference>
<dbReference type="EMBL" id="CAJNNW010028548">
    <property type="protein sequence ID" value="CAE8696652.1"/>
    <property type="molecule type" value="Genomic_DNA"/>
</dbReference>
<protein>
    <recommendedName>
        <fullName evidence="4">Secreted protein</fullName>
    </recommendedName>
</protein>
<name>A0A813KE31_POLGL</name>
<feature type="non-terminal residue" evidence="2">
    <location>
        <position position="1"/>
    </location>
</feature>
<proteinExistence type="predicted"/>
<evidence type="ECO:0000313" key="2">
    <source>
        <dbReference type="EMBL" id="CAE8696652.1"/>
    </source>
</evidence>
<dbReference type="AlphaFoldDB" id="A0A813KE31"/>
<feature type="signal peptide" evidence="1">
    <location>
        <begin position="1"/>
        <end position="19"/>
    </location>
</feature>
<gene>
    <name evidence="2" type="ORF">PGLA2088_LOCUS29920</name>
</gene>
<accession>A0A813KE31</accession>
<keyword evidence="1" id="KW-0732">Signal</keyword>
<evidence type="ECO:0008006" key="4">
    <source>
        <dbReference type="Google" id="ProtNLM"/>
    </source>
</evidence>